<evidence type="ECO:0000256" key="7">
    <source>
        <dbReference type="SAM" id="MobiDB-lite"/>
    </source>
</evidence>
<evidence type="ECO:0000256" key="5">
    <source>
        <dbReference type="ARBA" id="ARBA00023069"/>
    </source>
</evidence>
<keyword evidence="4" id="KW-0677">Repeat</keyword>
<dbReference type="InterPro" id="IPR001611">
    <property type="entry name" value="Leu-rich_rpt"/>
</dbReference>
<dbReference type="OrthoDB" id="1904536at2759"/>
<reference evidence="8 9" key="1">
    <citation type="journal article" date="2016" name="Nat. Commun.">
        <title>Extremotolerant tardigrade genome and improved radiotolerance of human cultured cells by tardigrade-unique protein.</title>
        <authorList>
            <person name="Hashimoto T."/>
            <person name="Horikawa D.D."/>
            <person name="Saito Y."/>
            <person name="Kuwahara H."/>
            <person name="Kozuka-Hata H."/>
            <person name="Shin-I T."/>
            <person name="Minakuchi Y."/>
            <person name="Ohishi K."/>
            <person name="Motoyama A."/>
            <person name="Aizu T."/>
            <person name="Enomoto A."/>
            <person name="Kondo K."/>
            <person name="Tanaka S."/>
            <person name="Hara Y."/>
            <person name="Koshikawa S."/>
            <person name="Sagara H."/>
            <person name="Miura T."/>
            <person name="Yokobori S."/>
            <person name="Miyagawa K."/>
            <person name="Suzuki Y."/>
            <person name="Kubo T."/>
            <person name="Oyama M."/>
            <person name="Kohara Y."/>
            <person name="Fujiyama A."/>
            <person name="Arakawa K."/>
            <person name="Katayama T."/>
            <person name="Toyoda A."/>
            <person name="Kunieda T."/>
        </authorList>
    </citation>
    <scope>NUCLEOTIDE SEQUENCE [LARGE SCALE GENOMIC DNA]</scope>
    <source>
        <strain evidence="8 9">YOKOZUNA-1</strain>
    </source>
</reference>
<keyword evidence="9" id="KW-1185">Reference proteome</keyword>
<dbReference type="PROSITE" id="PS51450">
    <property type="entry name" value="LRR"/>
    <property type="match status" value="4"/>
</dbReference>
<feature type="region of interest" description="Disordered" evidence="7">
    <location>
        <begin position="28"/>
        <end position="56"/>
    </location>
</feature>
<dbReference type="PANTHER" id="PTHR45973:SF9">
    <property type="entry name" value="LEUCINE-RICH REPEAT-CONTAINING PROTEIN 46"/>
    <property type="match status" value="1"/>
</dbReference>
<evidence type="ECO:0000313" key="8">
    <source>
        <dbReference type="EMBL" id="GAU98235.1"/>
    </source>
</evidence>
<dbReference type="SUPFAM" id="SSF52075">
    <property type="entry name" value="Outer arm dynein light chain 1"/>
    <property type="match status" value="1"/>
</dbReference>
<gene>
    <name evidence="8" type="primary">RvY_09410-1</name>
    <name evidence="8" type="synonym">RvY_09410.1</name>
    <name evidence="8" type="ORF">RvY_09410</name>
</gene>
<feature type="compositionally biased region" description="Polar residues" evidence="7">
    <location>
        <begin position="41"/>
        <end position="56"/>
    </location>
</feature>
<dbReference type="InterPro" id="IPR050576">
    <property type="entry name" value="Cilia_flagella_integrity"/>
</dbReference>
<accession>A0A1D1VBP2</accession>
<dbReference type="PANTHER" id="PTHR45973">
    <property type="entry name" value="PROTEIN PHOSPHATASE 1 REGULATORY SUBUNIT SDS22-RELATED"/>
    <property type="match status" value="1"/>
</dbReference>
<evidence type="ECO:0000256" key="4">
    <source>
        <dbReference type="ARBA" id="ARBA00022737"/>
    </source>
</evidence>
<dbReference type="Proteomes" id="UP000186922">
    <property type="component" value="Unassembled WGS sequence"/>
</dbReference>
<evidence type="ECO:0000256" key="1">
    <source>
        <dbReference type="ARBA" id="ARBA00004138"/>
    </source>
</evidence>
<dbReference type="STRING" id="947166.A0A1D1VBP2"/>
<dbReference type="GO" id="GO:0005929">
    <property type="term" value="C:cilium"/>
    <property type="evidence" value="ECO:0007669"/>
    <property type="project" value="UniProtKB-SubCell"/>
</dbReference>
<dbReference type="Gene3D" id="3.80.10.10">
    <property type="entry name" value="Ribonuclease Inhibitor"/>
    <property type="match status" value="2"/>
</dbReference>
<evidence type="ECO:0000256" key="3">
    <source>
        <dbReference type="ARBA" id="ARBA00022614"/>
    </source>
</evidence>
<evidence type="ECO:0000256" key="6">
    <source>
        <dbReference type="ARBA" id="ARBA00023273"/>
    </source>
</evidence>
<comment type="similarity">
    <text evidence="2">Belongs to the DNAAF1 family.</text>
</comment>
<dbReference type="InterPro" id="IPR032675">
    <property type="entry name" value="LRR_dom_sf"/>
</dbReference>
<sequence>MSMNPLSIFRHGNASRYRPEIKIIEGGDNTIVPNEEDPAVTNLTNKEAGGTSRTSSNDSRLLTLLYKSGSLVPDHAESQTGEVAIRTVSTPSCPRMTKEALVKVCKELKLYTTPSLNDVLYLNHRGYPRIENLEAYTGLRCLFLGSNGLQKIENLDHQIELRSLFLQQNLISKIENLDKLAKLANLSLTGNRIHRIENLASLLELRSVELSHNSLSSLEDVSHLANCQSIEILDLSHNKLGDPAIIDVFAQMGNLGVLCLTANPVISKIPNYRKTIICKIKTLNHLDQCPVFPRDRACAEAWYTGGREAEMNERQAWMDKHQKDIKDSLRHLSELRQSAQTAKDTVEMIVQTVLKQEKLADAETTQSLMETYEEVRLSPSFNALSVSANPTPLCVPADMELGESDRLNITEISAGEMYLNMEAERSFPARPTKNQDDNLDYSGNQMTYQEGVFGHDRRGCAGDLESVPDTFTSSLLINRDGFESVSSSKSPFGLASHPVYPIQRKPLIELLPDEP</sequence>
<dbReference type="EMBL" id="BDGG01000004">
    <property type="protein sequence ID" value="GAU98235.1"/>
    <property type="molecule type" value="Genomic_DNA"/>
</dbReference>
<keyword evidence="6" id="KW-0966">Cell projection</keyword>
<proteinExistence type="inferred from homology"/>
<organism evidence="8 9">
    <name type="scientific">Ramazzottius varieornatus</name>
    <name type="common">Water bear</name>
    <name type="synonym">Tardigrade</name>
    <dbReference type="NCBI Taxonomy" id="947166"/>
    <lineage>
        <taxon>Eukaryota</taxon>
        <taxon>Metazoa</taxon>
        <taxon>Ecdysozoa</taxon>
        <taxon>Tardigrada</taxon>
        <taxon>Eutardigrada</taxon>
        <taxon>Parachela</taxon>
        <taxon>Hypsibioidea</taxon>
        <taxon>Ramazzottiidae</taxon>
        <taxon>Ramazzottius</taxon>
    </lineage>
</organism>
<protein>
    <submittedName>
        <fullName evidence="8">Uncharacterized protein</fullName>
    </submittedName>
</protein>
<comment type="subcellular location">
    <subcellularLocation>
        <location evidence="1">Cell projection</location>
        <location evidence="1">Cilium</location>
    </subcellularLocation>
</comment>
<dbReference type="SMART" id="SM00365">
    <property type="entry name" value="LRR_SD22"/>
    <property type="match status" value="4"/>
</dbReference>
<name>A0A1D1VBP2_RAMVA</name>
<dbReference type="AlphaFoldDB" id="A0A1D1VBP2"/>
<evidence type="ECO:0000313" key="9">
    <source>
        <dbReference type="Proteomes" id="UP000186922"/>
    </source>
</evidence>
<keyword evidence="3" id="KW-0433">Leucine-rich repeat</keyword>
<comment type="caution">
    <text evidence="8">The sequence shown here is derived from an EMBL/GenBank/DDBJ whole genome shotgun (WGS) entry which is preliminary data.</text>
</comment>
<keyword evidence="5" id="KW-0969">Cilium</keyword>
<evidence type="ECO:0000256" key="2">
    <source>
        <dbReference type="ARBA" id="ARBA00006453"/>
    </source>
</evidence>